<gene>
    <name evidence="5" type="ORF">FisN_4Lh385</name>
</gene>
<evidence type="ECO:0000256" key="4">
    <source>
        <dbReference type="ARBA" id="ARBA00023306"/>
    </source>
</evidence>
<dbReference type="InterPro" id="IPR011989">
    <property type="entry name" value="ARM-like"/>
</dbReference>
<evidence type="ECO:0000256" key="2">
    <source>
        <dbReference type="ARBA" id="ARBA00022618"/>
    </source>
</evidence>
<reference evidence="5 6" key="1">
    <citation type="journal article" date="2015" name="Plant Cell">
        <title>Oil accumulation by the oleaginous diatom Fistulifera solaris as revealed by the genome and transcriptome.</title>
        <authorList>
            <person name="Tanaka T."/>
            <person name="Maeda Y."/>
            <person name="Veluchamy A."/>
            <person name="Tanaka M."/>
            <person name="Abida H."/>
            <person name="Marechal E."/>
            <person name="Bowler C."/>
            <person name="Muto M."/>
            <person name="Sunaga Y."/>
            <person name="Tanaka M."/>
            <person name="Yoshino T."/>
            <person name="Taniguchi T."/>
            <person name="Fukuda Y."/>
            <person name="Nemoto M."/>
            <person name="Matsumoto M."/>
            <person name="Wong P.S."/>
            <person name="Aburatani S."/>
            <person name="Fujibuchi W."/>
        </authorList>
    </citation>
    <scope>NUCLEOTIDE SEQUENCE [LARGE SCALE GENOMIC DNA]</scope>
    <source>
        <strain evidence="5 6">JPCC DA0580</strain>
    </source>
</reference>
<comment type="similarity">
    <text evidence="1">Belongs to the APC1 family.</text>
</comment>
<proteinExistence type="inferred from homology"/>
<keyword evidence="6" id="KW-1185">Reference proteome</keyword>
<protein>
    <submittedName>
        <fullName evidence="5">Anaphase-promoting complex subunit 1</fullName>
    </submittedName>
</protein>
<keyword evidence="2" id="KW-0132">Cell division</keyword>
<keyword evidence="3" id="KW-0498">Mitosis</keyword>
<evidence type="ECO:0000256" key="3">
    <source>
        <dbReference type="ARBA" id="ARBA00022776"/>
    </source>
</evidence>
<dbReference type="GO" id="GO:0070979">
    <property type="term" value="P:protein K11-linked ubiquitination"/>
    <property type="evidence" value="ECO:0007669"/>
    <property type="project" value="TreeGrafter"/>
</dbReference>
<evidence type="ECO:0000313" key="5">
    <source>
        <dbReference type="EMBL" id="GAX19404.1"/>
    </source>
</evidence>
<dbReference type="EMBL" id="BDSP01000136">
    <property type="protein sequence ID" value="GAX19404.1"/>
    <property type="molecule type" value="Genomic_DNA"/>
</dbReference>
<dbReference type="Proteomes" id="UP000198406">
    <property type="component" value="Unassembled WGS sequence"/>
</dbReference>
<dbReference type="PANTHER" id="PTHR12827">
    <property type="entry name" value="MEIOTIC CHECKPOINT REGULATOR TSG24 FAMILY MEMBER"/>
    <property type="match status" value="1"/>
</dbReference>
<dbReference type="PANTHER" id="PTHR12827:SF3">
    <property type="entry name" value="ANAPHASE-PROMOTING COMPLEX SUBUNIT 1"/>
    <property type="match status" value="1"/>
</dbReference>
<dbReference type="Gene3D" id="1.25.10.10">
    <property type="entry name" value="Leucine-rich Repeat Variant"/>
    <property type="match status" value="2"/>
</dbReference>
<organism evidence="5 6">
    <name type="scientific">Fistulifera solaris</name>
    <name type="common">Oleaginous diatom</name>
    <dbReference type="NCBI Taxonomy" id="1519565"/>
    <lineage>
        <taxon>Eukaryota</taxon>
        <taxon>Sar</taxon>
        <taxon>Stramenopiles</taxon>
        <taxon>Ochrophyta</taxon>
        <taxon>Bacillariophyta</taxon>
        <taxon>Bacillariophyceae</taxon>
        <taxon>Bacillariophycidae</taxon>
        <taxon>Naviculales</taxon>
        <taxon>Naviculaceae</taxon>
        <taxon>Fistulifera</taxon>
    </lineage>
</organism>
<dbReference type="GO" id="GO:0060090">
    <property type="term" value="F:molecular adaptor activity"/>
    <property type="evidence" value="ECO:0007669"/>
    <property type="project" value="TreeGrafter"/>
</dbReference>
<accession>A0A1Z5JZG1</accession>
<dbReference type="GO" id="GO:0005680">
    <property type="term" value="C:anaphase-promoting complex"/>
    <property type="evidence" value="ECO:0007669"/>
    <property type="project" value="InterPro"/>
</dbReference>
<name>A0A1Z5JZG1_FISSO</name>
<keyword evidence="4" id="KW-0131">Cell cycle</keyword>
<sequence>MTDPAAISMQTLLELKDASTCPPSQRVVTAHPLFPDASLETTWNNGKICVYSGPDSSPRILHASFAVHTDILDVVWTTFEDAPHHSVLCALLHTTQVCIWDVYPQQSEASLSLPAEGWTISLPFECLNILAIQGRGILLQRLEYTEDEETAVDGFILKSPPTATRRVISAVPSLFSLTHPLQDLLPVCLMTKTGMDCPPVTDVHEKWTWMGTVHGEEPLLLVLSYHTLQKRHRLWAVRDAPPPPREPAVYEQTRFPAHDDLMVFDMDLLGSSQLTPFASRQEALADALGLRRSPRKADTAYLSPRPRGSSNSDTPFAPLHARIALELLYASPVQLEVESSFLVSNTSATSNSVLCCVSPNSSAKSLQFWSLERDASNAVKVISYPSIACLGALPLQTIRGSTELLVHKVDGTLSCFRAWHLVSDCSVLDPVLSMQDPFRDRVTLQISDRRIRAKLSLNIDTDLLTDRVLKTLDAAFDWLASKNEGKEHHYRILALKIRADCYRLANQIASTFTALEHVLVALAKFEWYDSVASEDSTGGDLSSWELLLASDCHRKFEQSGYETPFSKNTSFIAKRGLQDFLNETAHLSINFLKSERLGGLFPCVFDHLHLLYEDMKLTKSQGMDAASVNGLLVKLCQAFPDTDNFNVLKFRRFYYADFNSKDNDKPSTGTKASTSGRAVLSSLVHTDQIPSIFGWFEKRMSGDLQDGEPFGFPSYLLSSHFGKTNSLVRIAEVLFPLNGKRNCQDVVSRILTEGYASVLELNESFPPGFVLPMIEVLRKFRDFNYISSDMMQSWTPESWKLVGREDISMNLAQQENTIHQTDLFERWKGGLSEKMIEEVDVKTFADTDMDGLVPLELSSALLFREDNRIHEATRLLRSSRPVFLKVARAVELNDHDFERLKQKRLHSLILRSLALSVGRGMLTIGNLEPIPAEPLPVPELCLRGRVPPTNAGITLDLTDSPSDLRVWPEFHNGVAAGLRLPSKKDTSGFHISRTWIIYNKPPPHQEQTTEGAEPNSEVLFKNHSHAGVLLALGLRGHLTALEMSDLYEYLTQGTVTTTVGILLGLAADKRGSCDIAVSKMLCLHIPSLIPQHFSAVDVASTVQAAAILGTGLLFQGSSHRMMTEFLLNEIGKRPDSDASAFDRESYNLVCGIALGMVNLCLSDQSDGIDRAAGLADLHLEERLHKYVVGGVDKEERERTREANDRFSLPSTVPGGDNEKCSTIHEGDLINTEVTAPGATLALGLMHMKSGNHTLASALALPDTHFLLEFVRPDLLTYRIIARSLILWDDVVASIEWIENQVPSVVNKACALMRTMAKRATEGKAPLATIKSDMTFDRRATRQIYVHAIAGACFGMGLRFAGTGNKDAQRAIEYFVLELYALRESKDPVAVASKPELQILETALGCTAISLAMVMTGTGDIHCLKIFKMLRWRCDEEARYGFHMICGMAIGLLFLGGGTSTLGRDPEDIAVLLVSFFPRFPSTTSDNQCHLQPLRHLYALAVKRQEVRAVDVDSGRDVAIQLEILSDDCADPDRVTVPALLRNSDLKRQQMKIASPEYFPLKLRFKDYQGCSTIFVKKRSTPLDGLQSCHKVITTCGSLLSNTRSQTSVSLDRVLLAQNGSTDKVSLSLLEGFSIKDTDGSLPLILSLCRGGATTDSRRNYRLLESYIRKRSHWGEKTSGSDELFLLFLRETMDRSLE</sequence>
<dbReference type="GO" id="GO:0007091">
    <property type="term" value="P:metaphase/anaphase transition of mitotic cell cycle"/>
    <property type="evidence" value="ECO:0007669"/>
    <property type="project" value="TreeGrafter"/>
</dbReference>
<evidence type="ECO:0000256" key="1">
    <source>
        <dbReference type="ARBA" id="ARBA00010547"/>
    </source>
</evidence>
<comment type="caution">
    <text evidence="5">The sequence shown here is derived from an EMBL/GenBank/DDBJ whole genome shotgun (WGS) entry which is preliminary data.</text>
</comment>
<dbReference type="InParanoid" id="A0A1Z5JZG1"/>
<dbReference type="OrthoDB" id="26401at2759"/>
<dbReference type="InterPro" id="IPR024990">
    <property type="entry name" value="Apc1"/>
</dbReference>
<dbReference type="GO" id="GO:0051301">
    <property type="term" value="P:cell division"/>
    <property type="evidence" value="ECO:0007669"/>
    <property type="project" value="UniProtKB-KW"/>
</dbReference>
<dbReference type="GO" id="GO:0031145">
    <property type="term" value="P:anaphase-promoting complex-dependent catabolic process"/>
    <property type="evidence" value="ECO:0007669"/>
    <property type="project" value="TreeGrafter"/>
</dbReference>
<evidence type="ECO:0000313" key="6">
    <source>
        <dbReference type="Proteomes" id="UP000198406"/>
    </source>
</evidence>